<protein>
    <submittedName>
        <fullName evidence="1">Uncharacterized protein</fullName>
    </submittedName>
</protein>
<evidence type="ECO:0000313" key="2">
    <source>
        <dbReference type="Proteomes" id="UP000011958"/>
    </source>
</evidence>
<proteinExistence type="predicted"/>
<keyword evidence="2" id="KW-1185">Reference proteome</keyword>
<gene>
    <name evidence="1" type="ORF">PNEG_04296</name>
</gene>
<comment type="caution">
    <text evidence="1">The sequence shown here is derived from an EMBL/GenBank/DDBJ whole genome shotgun (WGS) entry which is preliminary data.</text>
</comment>
<dbReference type="Proteomes" id="UP000011958">
    <property type="component" value="Unassembled WGS sequence"/>
</dbReference>
<dbReference type="RefSeq" id="XP_019613366.1">
    <property type="nucleotide sequence ID" value="XM_019757815.1"/>
</dbReference>
<reference evidence="2" key="1">
    <citation type="journal article" date="2016" name="Nat. Commun.">
        <title>Genome analysis of three Pneumocystis species reveals adaptation mechanisms to life exclusively in mammalian hosts.</title>
        <authorList>
            <person name="Ma L."/>
            <person name="Chen Z."/>
            <person name="Huang D.W."/>
            <person name="Kutty G."/>
            <person name="Ishihara M."/>
            <person name="Wang H."/>
            <person name="Abouelleil A."/>
            <person name="Bishop L."/>
            <person name="Davey E."/>
            <person name="Deng R."/>
            <person name="Deng X."/>
            <person name="Fan L."/>
            <person name="Fantoni G."/>
            <person name="Fitzgerald M."/>
            <person name="Gogineni E."/>
            <person name="Goldberg J.M."/>
            <person name="Handley G."/>
            <person name="Hu X."/>
            <person name="Huber C."/>
            <person name="Jiao X."/>
            <person name="Jones K."/>
            <person name="Levin J.Z."/>
            <person name="Liu Y."/>
            <person name="Macdonald P."/>
            <person name="Melnikov A."/>
            <person name="Raley C."/>
            <person name="Sassi M."/>
            <person name="Sherman B.T."/>
            <person name="Song X."/>
            <person name="Sykes S."/>
            <person name="Tran B."/>
            <person name="Walsh L."/>
            <person name="Xia Y."/>
            <person name="Yang J."/>
            <person name="Young S."/>
            <person name="Zeng Q."/>
            <person name="Zheng X."/>
            <person name="Stephens R."/>
            <person name="Nusbaum C."/>
            <person name="Birren B.W."/>
            <person name="Azadi P."/>
            <person name="Lempicki R.A."/>
            <person name="Cuomo C.A."/>
            <person name="Kovacs J.A."/>
        </authorList>
    </citation>
    <scope>NUCLEOTIDE SEQUENCE [LARGE SCALE GENOMIC DNA]</scope>
    <source>
        <strain evidence="2">B123</strain>
    </source>
</reference>
<dbReference type="GeneID" id="30671582"/>
<dbReference type="EMBL" id="AFWA02000008">
    <property type="protein sequence ID" value="KTW32892.1"/>
    <property type="molecule type" value="Genomic_DNA"/>
</dbReference>
<name>A0A0W4ZX03_PNEMU</name>
<dbReference type="VEuPathDB" id="FungiDB:PNEG_04296"/>
<sequence>MYYKCLKNIKTKELNKFIFNFYTLDIEIKNPKRQICRLNRLFERMFLSRFRSFLKCFILIKCRLKYKLSTSLKEFVI</sequence>
<dbReference type="AlphaFoldDB" id="A0A0W4ZX03"/>
<accession>A0A0W4ZX03</accession>
<evidence type="ECO:0000313" key="1">
    <source>
        <dbReference type="EMBL" id="KTW32892.1"/>
    </source>
</evidence>
<organism evidence="1 2">
    <name type="scientific">Pneumocystis murina (strain B123)</name>
    <name type="common">Mouse pneumocystis pneumonia agent</name>
    <name type="synonym">Pneumocystis carinii f. sp. muris</name>
    <dbReference type="NCBI Taxonomy" id="1069680"/>
    <lineage>
        <taxon>Eukaryota</taxon>
        <taxon>Fungi</taxon>
        <taxon>Dikarya</taxon>
        <taxon>Ascomycota</taxon>
        <taxon>Taphrinomycotina</taxon>
        <taxon>Pneumocystomycetes</taxon>
        <taxon>Pneumocystaceae</taxon>
        <taxon>Pneumocystis</taxon>
    </lineage>
</organism>